<dbReference type="EC" id="2.1.1.77" evidence="7"/>
<reference evidence="8" key="2">
    <citation type="journal article" date="2012" name="PLoS ONE">
        <title>A Deeply Branching Thermophilic Bacterium with an Ancient Acetyl-CoA Pathway Dominates a Subsurface Ecosystem.</title>
        <authorList>
            <person name="Takami H."/>
            <person name="Noguchi H."/>
            <person name="Takaki Y."/>
            <person name="Uchiyama I."/>
            <person name="Toyoda A."/>
            <person name="Nishi S."/>
            <person name="Chee G.-J."/>
            <person name="Arai W."/>
            <person name="Nunoura T."/>
            <person name="Itoh T."/>
            <person name="Hattori M."/>
            <person name="Takai K."/>
        </authorList>
    </citation>
    <scope>NUCLEOTIDE SEQUENCE</scope>
</reference>
<dbReference type="EMBL" id="AP011627">
    <property type="protein sequence ID" value="BAL52384.1"/>
    <property type="molecule type" value="Genomic_DNA"/>
</dbReference>
<comment type="function">
    <text evidence="7">Catalyzes the methyl esterification of L-isoaspartyl residues in peptides and proteins that result from spontaneous decomposition of normal L-aspartyl and L-asparaginyl residues. It plays a role in the repair and/or degradation of damaged proteins.</text>
</comment>
<keyword evidence="6 7" id="KW-0949">S-adenosyl-L-methionine</keyword>
<gene>
    <name evidence="7" type="primary">pcm</name>
    <name evidence="8" type="ORF">HGMM_F01C04C04</name>
</gene>
<evidence type="ECO:0000313" key="8">
    <source>
        <dbReference type="EMBL" id="BAL52384.1"/>
    </source>
</evidence>
<organism evidence="8">
    <name type="scientific">uncultured Acetothermia bacterium</name>
    <dbReference type="NCBI Taxonomy" id="236499"/>
    <lineage>
        <taxon>Bacteria</taxon>
        <taxon>Candidatus Bipolaricaulota</taxon>
        <taxon>environmental samples</taxon>
    </lineage>
</organism>
<comment type="similarity">
    <text evidence="2 7">Belongs to the methyltransferase superfamily. L-isoaspartyl/D-aspartyl protein methyltransferase family.</text>
</comment>
<dbReference type="PANTHER" id="PTHR11579:SF0">
    <property type="entry name" value="PROTEIN-L-ISOASPARTATE(D-ASPARTATE) O-METHYLTRANSFERASE"/>
    <property type="match status" value="1"/>
</dbReference>
<keyword evidence="4 7" id="KW-0489">Methyltransferase</keyword>
<dbReference type="PROSITE" id="PS01279">
    <property type="entry name" value="PCMT"/>
    <property type="match status" value="1"/>
</dbReference>
<comment type="catalytic activity">
    <reaction evidence="7">
        <text>[protein]-L-isoaspartate + S-adenosyl-L-methionine = [protein]-L-isoaspartate alpha-methyl ester + S-adenosyl-L-homocysteine</text>
        <dbReference type="Rhea" id="RHEA:12705"/>
        <dbReference type="Rhea" id="RHEA-COMP:12143"/>
        <dbReference type="Rhea" id="RHEA-COMP:12144"/>
        <dbReference type="ChEBI" id="CHEBI:57856"/>
        <dbReference type="ChEBI" id="CHEBI:59789"/>
        <dbReference type="ChEBI" id="CHEBI:90596"/>
        <dbReference type="ChEBI" id="CHEBI:90598"/>
        <dbReference type="EC" id="2.1.1.77"/>
    </reaction>
</comment>
<dbReference type="NCBIfam" id="TIGR00080">
    <property type="entry name" value="pimt"/>
    <property type="match status" value="1"/>
</dbReference>
<dbReference type="FunFam" id="3.40.50.150:FF:000010">
    <property type="entry name" value="Protein-L-isoaspartate O-methyltransferase"/>
    <property type="match status" value="1"/>
</dbReference>
<dbReference type="GO" id="GO:0030091">
    <property type="term" value="P:protein repair"/>
    <property type="evidence" value="ECO:0007669"/>
    <property type="project" value="UniProtKB-UniRule"/>
</dbReference>
<dbReference type="GO" id="GO:0004719">
    <property type="term" value="F:protein-L-isoaspartate (D-aspartate) O-methyltransferase activity"/>
    <property type="evidence" value="ECO:0007669"/>
    <property type="project" value="UniProtKB-UniRule"/>
</dbReference>
<dbReference type="Pfam" id="PF01135">
    <property type="entry name" value="PCMT"/>
    <property type="match status" value="1"/>
</dbReference>
<evidence type="ECO:0000256" key="7">
    <source>
        <dbReference type="HAMAP-Rule" id="MF_00090"/>
    </source>
</evidence>
<sequence length="212" mass="23779">MVRRLEAQGITDQKVLEVMRRIPRHLFLPNALWDQAYADHPVPIERGQTISQPYIVALMTQALQLEKTDRVLEIGTGSGYQTAILAELAKHVYTIERFPELSEKAQKLLTEAGYTNISFRVGDGTLGWPEEAPFEKIIVTAAAPEVPAALVEQLAERGRMVIPVGGRQVQTLVALTKEGKKLRREELCACSFLPLIGEEGWPDEETWLQHLL</sequence>
<dbReference type="InterPro" id="IPR029063">
    <property type="entry name" value="SAM-dependent_MTases_sf"/>
</dbReference>
<dbReference type="SUPFAM" id="SSF53335">
    <property type="entry name" value="S-adenosyl-L-methionine-dependent methyltransferases"/>
    <property type="match status" value="1"/>
</dbReference>
<dbReference type="HAMAP" id="MF_00090">
    <property type="entry name" value="PIMT"/>
    <property type="match status" value="1"/>
</dbReference>
<dbReference type="PANTHER" id="PTHR11579">
    <property type="entry name" value="PROTEIN-L-ISOASPARTATE O-METHYLTRANSFERASE"/>
    <property type="match status" value="1"/>
</dbReference>
<evidence type="ECO:0000256" key="3">
    <source>
        <dbReference type="ARBA" id="ARBA00022490"/>
    </source>
</evidence>
<evidence type="ECO:0000256" key="4">
    <source>
        <dbReference type="ARBA" id="ARBA00022603"/>
    </source>
</evidence>
<name>H5S898_9BACT</name>
<evidence type="ECO:0000256" key="2">
    <source>
        <dbReference type="ARBA" id="ARBA00005369"/>
    </source>
</evidence>
<proteinExistence type="inferred from homology"/>
<dbReference type="AlphaFoldDB" id="H5S898"/>
<dbReference type="GO" id="GO:0005737">
    <property type="term" value="C:cytoplasm"/>
    <property type="evidence" value="ECO:0007669"/>
    <property type="project" value="UniProtKB-SubCell"/>
</dbReference>
<evidence type="ECO:0000256" key="5">
    <source>
        <dbReference type="ARBA" id="ARBA00022679"/>
    </source>
</evidence>
<comment type="subcellular location">
    <subcellularLocation>
        <location evidence="1 7">Cytoplasm</location>
    </subcellularLocation>
</comment>
<accession>H5S898</accession>
<dbReference type="InterPro" id="IPR000682">
    <property type="entry name" value="PCMT"/>
</dbReference>
<reference evidence="8" key="1">
    <citation type="journal article" date="2005" name="Environ. Microbiol.">
        <title>Genetic and functional properties of uncultivated thermophilic crenarchaeotes from a subsurface gold mine as revealed by analysis of genome fragments.</title>
        <authorList>
            <person name="Nunoura T."/>
            <person name="Hirayama H."/>
            <person name="Takami H."/>
            <person name="Oida H."/>
            <person name="Nishi S."/>
            <person name="Shimamura S."/>
            <person name="Suzuki Y."/>
            <person name="Inagaki F."/>
            <person name="Takai K."/>
            <person name="Nealson K.H."/>
            <person name="Horikoshi K."/>
        </authorList>
    </citation>
    <scope>NUCLEOTIDE SEQUENCE</scope>
</reference>
<keyword evidence="5 7" id="KW-0808">Transferase</keyword>
<dbReference type="CDD" id="cd02440">
    <property type="entry name" value="AdoMet_MTases"/>
    <property type="match status" value="1"/>
</dbReference>
<dbReference type="Gene3D" id="3.40.50.150">
    <property type="entry name" value="Vaccinia Virus protein VP39"/>
    <property type="match status" value="1"/>
</dbReference>
<dbReference type="GO" id="GO:0032259">
    <property type="term" value="P:methylation"/>
    <property type="evidence" value="ECO:0007669"/>
    <property type="project" value="UniProtKB-KW"/>
</dbReference>
<dbReference type="NCBIfam" id="NF001453">
    <property type="entry name" value="PRK00312.1"/>
    <property type="match status" value="1"/>
</dbReference>
<protein>
    <recommendedName>
        <fullName evidence="7">Protein-L-isoaspartate O-methyltransferase</fullName>
        <ecNumber evidence="7">2.1.1.77</ecNumber>
    </recommendedName>
    <alternativeName>
        <fullName evidence="7">L-isoaspartyl protein carboxyl methyltransferase</fullName>
    </alternativeName>
    <alternativeName>
        <fullName evidence="7">Protein L-isoaspartyl methyltransferase</fullName>
    </alternativeName>
    <alternativeName>
        <fullName evidence="7">Protein-beta-aspartate methyltransferase</fullName>
        <shortName evidence="7">PIMT</shortName>
    </alternativeName>
</protein>
<evidence type="ECO:0000256" key="6">
    <source>
        <dbReference type="ARBA" id="ARBA00022691"/>
    </source>
</evidence>
<evidence type="ECO:0000256" key="1">
    <source>
        <dbReference type="ARBA" id="ARBA00004496"/>
    </source>
</evidence>
<keyword evidence="3 7" id="KW-0963">Cytoplasm</keyword>
<feature type="active site" evidence="7">
    <location>
        <position position="51"/>
    </location>
</feature>